<feature type="transmembrane region" description="Helical" evidence="2">
    <location>
        <begin position="69"/>
        <end position="93"/>
    </location>
</feature>
<protein>
    <submittedName>
        <fullName evidence="3">Uncharacterized protein</fullName>
    </submittedName>
</protein>
<feature type="region of interest" description="Disordered" evidence="1">
    <location>
        <begin position="1"/>
        <end position="29"/>
    </location>
</feature>
<dbReference type="RefSeq" id="WP_344757448.1">
    <property type="nucleotide sequence ID" value="NZ_BAABAE010000004.1"/>
</dbReference>
<feature type="transmembrane region" description="Helical" evidence="2">
    <location>
        <begin position="145"/>
        <end position="162"/>
    </location>
</feature>
<comment type="caution">
    <text evidence="3">The sequence shown here is derived from an EMBL/GenBank/DDBJ whole genome shotgun (WGS) entry which is preliminary data.</text>
</comment>
<evidence type="ECO:0000313" key="4">
    <source>
        <dbReference type="Proteomes" id="UP001501004"/>
    </source>
</evidence>
<dbReference type="Proteomes" id="UP001501004">
    <property type="component" value="Unassembled WGS sequence"/>
</dbReference>
<keyword evidence="2" id="KW-0812">Transmembrane</keyword>
<dbReference type="EMBL" id="BAABAE010000004">
    <property type="protein sequence ID" value="GAA3749275.1"/>
    <property type="molecule type" value="Genomic_DNA"/>
</dbReference>
<proteinExistence type="predicted"/>
<keyword evidence="2" id="KW-0472">Membrane</keyword>
<feature type="transmembrane region" description="Helical" evidence="2">
    <location>
        <begin position="41"/>
        <end position="63"/>
    </location>
</feature>
<keyword evidence="4" id="KW-1185">Reference proteome</keyword>
<evidence type="ECO:0000256" key="1">
    <source>
        <dbReference type="SAM" id="MobiDB-lite"/>
    </source>
</evidence>
<feature type="compositionally biased region" description="Polar residues" evidence="1">
    <location>
        <begin position="16"/>
        <end position="27"/>
    </location>
</feature>
<gene>
    <name evidence="3" type="ORF">GCM10022239_25750</name>
</gene>
<accession>A0ABP7FWD2</accession>
<reference evidence="4" key="1">
    <citation type="journal article" date="2019" name="Int. J. Syst. Evol. Microbiol.">
        <title>The Global Catalogue of Microorganisms (GCM) 10K type strain sequencing project: providing services to taxonomists for standard genome sequencing and annotation.</title>
        <authorList>
            <consortium name="The Broad Institute Genomics Platform"/>
            <consortium name="The Broad Institute Genome Sequencing Center for Infectious Disease"/>
            <person name="Wu L."/>
            <person name="Ma J."/>
        </authorList>
    </citation>
    <scope>NUCLEOTIDE SEQUENCE [LARGE SCALE GENOMIC DNA]</scope>
    <source>
        <strain evidence="4">JCM 16949</strain>
    </source>
</reference>
<evidence type="ECO:0000256" key="2">
    <source>
        <dbReference type="SAM" id="Phobius"/>
    </source>
</evidence>
<organism evidence="3 4">
    <name type="scientific">Leifsonella bigeumensis</name>
    <dbReference type="NCBI Taxonomy" id="433643"/>
    <lineage>
        <taxon>Bacteria</taxon>
        <taxon>Bacillati</taxon>
        <taxon>Actinomycetota</taxon>
        <taxon>Actinomycetes</taxon>
        <taxon>Micrococcales</taxon>
        <taxon>Microbacteriaceae</taxon>
        <taxon>Leifsonella</taxon>
    </lineage>
</organism>
<name>A0ABP7FWD2_9MICO</name>
<evidence type="ECO:0000313" key="3">
    <source>
        <dbReference type="EMBL" id="GAA3749275.1"/>
    </source>
</evidence>
<feature type="transmembrane region" description="Helical" evidence="2">
    <location>
        <begin position="114"/>
        <end position="133"/>
    </location>
</feature>
<sequence>MAKRTKKVVRVESTPDAETSSTESNWKPTAESKSKAGRFRIIAAVLWVLAIATEAFAIFWLLRQVPFETWHLILLIGLLVVIAGLAIGGSLLWKKANRLDPASKKDKFRFFVQNQLGAIVTAIAFLPLIVMILLNKDMDGKQKGIAGGIAVVLLLVAAYFGVDWNAPSQEDYANDRDAVVFLTGQDEVTWTQSGSVFHLCQDASDVNRESKDGQIFVGTTQEAVAAGKSRLTKKLAQEVRECGIDPQKLEDWENQDVTGGSE</sequence>
<keyword evidence="2" id="KW-1133">Transmembrane helix</keyword>